<gene>
    <name evidence="1" type="ORF">ENU14_00390</name>
</gene>
<name>A0A7C4D6T5_STAMA</name>
<organism evidence="1">
    <name type="scientific">Staphylothermus marinus</name>
    <dbReference type="NCBI Taxonomy" id="2280"/>
    <lineage>
        <taxon>Archaea</taxon>
        <taxon>Thermoproteota</taxon>
        <taxon>Thermoprotei</taxon>
        <taxon>Desulfurococcales</taxon>
        <taxon>Desulfurococcaceae</taxon>
        <taxon>Staphylothermus</taxon>
    </lineage>
</organism>
<evidence type="ECO:0008006" key="2">
    <source>
        <dbReference type="Google" id="ProtNLM"/>
    </source>
</evidence>
<comment type="caution">
    <text evidence="1">The sequence shown here is derived from an EMBL/GenBank/DDBJ whole genome shotgun (WGS) entry which is preliminary data.</text>
</comment>
<accession>A0A7C4D6T5</accession>
<dbReference type="Gene3D" id="3.40.50.10580">
    <property type="entry name" value="ATPase, V1 complex, subunit F"/>
    <property type="match status" value="1"/>
</dbReference>
<reference evidence="1" key="1">
    <citation type="journal article" date="2020" name="mSystems">
        <title>Genome- and Community-Level Interaction Insights into Carbon Utilization and Element Cycling Functions of Hydrothermarchaeota in Hydrothermal Sediment.</title>
        <authorList>
            <person name="Zhou Z."/>
            <person name="Liu Y."/>
            <person name="Xu W."/>
            <person name="Pan J."/>
            <person name="Luo Z.H."/>
            <person name="Li M."/>
        </authorList>
    </citation>
    <scope>NUCLEOTIDE SEQUENCE [LARGE SCALE GENOMIC DNA]</scope>
    <source>
        <strain evidence="1">SpSt-642</strain>
    </source>
</reference>
<dbReference type="InterPro" id="IPR036906">
    <property type="entry name" value="ATPase_V1_fsu_sf"/>
</dbReference>
<dbReference type="GO" id="GO:0034220">
    <property type="term" value="P:monoatomic ion transmembrane transport"/>
    <property type="evidence" value="ECO:0007669"/>
    <property type="project" value="InterPro"/>
</dbReference>
<proteinExistence type="predicted"/>
<evidence type="ECO:0000313" key="1">
    <source>
        <dbReference type="EMBL" id="HGM58042.1"/>
    </source>
</evidence>
<sequence>MTTLSEKKIIVIGDPGLCLIGGAAGVDYFIYRGDCSELNNAIASEEYSVYIILRDIYTKCKNTIDDLMKKDVLVILIDSPKIMKEIDPKKYYEELIAKYIGIRINL</sequence>
<dbReference type="SUPFAM" id="SSF159468">
    <property type="entry name" value="AtpF-like"/>
    <property type="match status" value="1"/>
</dbReference>
<dbReference type="EMBL" id="DTBJ01000006">
    <property type="protein sequence ID" value="HGM58042.1"/>
    <property type="molecule type" value="Genomic_DNA"/>
</dbReference>
<dbReference type="AlphaFoldDB" id="A0A7C4D6T5"/>
<protein>
    <recommendedName>
        <fullName evidence="2">V-type ATP synthase subunit F</fullName>
    </recommendedName>
</protein>